<comment type="similarity">
    <text evidence="1">Belongs to the LysR transcriptional regulatory family.</text>
</comment>
<dbReference type="Gene3D" id="1.10.10.10">
    <property type="entry name" value="Winged helix-like DNA-binding domain superfamily/Winged helix DNA-binding domain"/>
    <property type="match status" value="1"/>
</dbReference>
<feature type="domain" description="HTH lysR-type" evidence="5">
    <location>
        <begin position="1"/>
        <end position="58"/>
    </location>
</feature>
<dbReference type="Proteomes" id="UP001597458">
    <property type="component" value="Unassembled WGS sequence"/>
</dbReference>
<dbReference type="PROSITE" id="PS50931">
    <property type="entry name" value="HTH_LYSR"/>
    <property type="match status" value="1"/>
</dbReference>
<evidence type="ECO:0000313" key="6">
    <source>
        <dbReference type="EMBL" id="MFD2618442.1"/>
    </source>
</evidence>
<dbReference type="SUPFAM" id="SSF46785">
    <property type="entry name" value="Winged helix' DNA-binding domain"/>
    <property type="match status" value="1"/>
</dbReference>
<dbReference type="Pfam" id="PF03466">
    <property type="entry name" value="LysR_substrate"/>
    <property type="match status" value="1"/>
</dbReference>
<reference evidence="7" key="1">
    <citation type="journal article" date="2019" name="Int. J. Syst. Evol. Microbiol.">
        <title>The Global Catalogue of Microorganisms (GCM) 10K type strain sequencing project: providing services to taxonomists for standard genome sequencing and annotation.</title>
        <authorList>
            <consortium name="The Broad Institute Genomics Platform"/>
            <consortium name="The Broad Institute Genome Sequencing Center for Infectious Disease"/>
            <person name="Wu L."/>
            <person name="Ma J."/>
        </authorList>
    </citation>
    <scope>NUCLEOTIDE SEQUENCE [LARGE SCALE GENOMIC DNA]</scope>
    <source>
        <strain evidence="7">TISTR 2241</strain>
    </source>
</reference>
<dbReference type="Gene3D" id="3.40.190.290">
    <property type="match status" value="1"/>
</dbReference>
<dbReference type="EMBL" id="JBHUMR010000015">
    <property type="protein sequence ID" value="MFD2618442.1"/>
    <property type="molecule type" value="Genomic_DNA"/>
</dbReference>
<dbReference type="InterPro" id="IPR036390">
    <property type="entry name" value="WH_DNA-bd_sf"/>
</dbReference>
<organism evidence="6 7">
    <name type="scientific">Terrilactibacillus laevilacticus</name>
    <dbReference type="NCBI Taxonomy" id="1380157"/>
    <lineage>
        <taxon>Bacteria</taxon>
        <taxon>Bacillati</taxon>
        <taxon>Bacillota</taxon>
        <taxon>Bacilli</taxon>
        <taxon>Bacillales</taxon>
        <taxon>Bacillaceae</taxon>
        <taxon>Terrilactibacillus</taxon>
    </lineage>
</organism>
<evidence type="ECO:0000256" key="1">
    <source>
        <dbReference type="ARBA" id="ARBA00009437"/>
    </source>
</evidence>
<dbReference type="InterPro" id="IPR005119">
    <property type="entry name" value="LysR_subst-bd"/>
</dbReference>
<dbReference type="SUPFAM" id="SSF53850">
    <property type="entry name" value="Periplasmic binding protein-like II"/>
    <property type="match status" value="1"/>
</dbReference>
<comment type="caution">
    <text evidence="6">The sequence shown here is derived from an EMBL/GenBank/DDBJ whole genome shotgun (WGS) entry which is preliminary data.</text>
</comment>
<dbReference type="RefSeq" id="WP_141190968.1">
    <property type="nucleotide sequence ID" value="NZ_JBHUMR010000015.1"/>
</dbReference>
<proteinExistence type="inferred from homology"/>
<evidence type="ECO:0000256" key="2">
    <source>
        <dbReference type="ARBA" id="ARBA00023015"/>
    </source>
</evidence>
<dbReference type="Pfam" id="PF00126">
    <property type="entry name" value="HTH_1"/>
    <property type="match status" value="1"/>
</dbReference>
<evidence type="ECO:0000256" key="3">
    <source>
        <dbReference type="ARBA" id="ARBA00023125"/>
    </source>
</evidence>
<keyword evidence="2" id="KW-0805">Transcription regulation</keyword>
<dbReference type="InterPro" id="IPR050950">
    <property type="entry name" value="HTH-type_LysR_regulators"/>
</dbReference>
<gene>
    <name evidence="6" type="ORF">ACFSTF_14125</name>
</gene>
<name>A0ABW5PUN1_9BACI</name>
<dbReference type="InterPro" id="IPR036388">
    <property type="entry name" value="WH-like_DNA-bd_sf"/>
</dbReference>
<keyword evidence="7" id="KW-1185">Reference proteome</keyword>
<keyword evidence="4" id="KW-0804">Transcription</keyword>
<sequence>MDIRQLKYFLAVSEEQQITAAAKKLHISQPPLSHQIKLLEEELNVQLFERGSRNVQLTEAGTILRHRAEEILELIKLTIKELHDVNEGIHGTLSIGTVASSYSTVIPERLSSFHDKYPNVNFQIWEGDTYRITELLDNGVIEFGFVRTPYNTEHYDSLVLPHKAHHDPMIAVVNHHHNFLSKIDADVISLSAMKDKPIIIHRRYEEKLVKACKKYTFKPDMVCVSDDIRSMLTMADAGLGIAIVPKSTIHLVANDHLIYKEINEPSLETTVALIWVRNRYLSATARHFIAKFSAWKDRIEEKLQV</sequence>
<keyword evidence="3" id="KW-0238">DNA-binding</keyword>
<accession>A0ABW5PUN1</accession>
<dbReference type="CDD" id="cd05466">
    <property type="entry name" value="PBP2_LTTR_substrate"/>
    <property type="match status" value="1"/>
</dbReference>
<dbReference type="PANTHER" id="PTHR30419">
    <property type="entry name" value="HTH-TYPE TRANSCRIPTIONAL REGULATOR YBHD"/>
    <property type="match status" value="1"/>
</dbReference>
<evidence type="ECO:0000313" key="7">
    <source>
        <dbReference type="Proteomes" id="UP001597458"/>
    </source>
</evidence>
<evidence type="ECO:0000259" key="5">
    <source>
        <dbReference type="PROSITE" id="PS50931"/>
    </source>
</evidence>
<dbReference type="InterPro" id="IPR000847">
    <property type="entry name" value="LysR_HTH_N"/>
</dbReference>
<protein>
    <submittedName>
        <fullName evidence="6">LysR family transcriptional regulator</fullName>
    </submittedName>
</protein>
<dbReference type="PANTHER" id="PTHR30419:SF28">
    <property type="entry name" value="HTH-TYPE TRANSCRIPTIONAL REGULATOR BSDA"/>
    <property type="match status" value="1"/>
</dbReference>
<dbReference type="PRINTS" id="PR00039">
    <property type="entry name" value="HTHLYSR"/>
</dbReference>
<evidence type="ECO:0000256" key="4">
    <source>
        <dbReference type="ARBA" id="ARBA00023163"/>
    </source>
</evidence>